<protein>
    <recommendedName>
        <fullName evidence="3">glucan endo-1,3-beta-D-glucosidase</fullName>
        <ecNumber evidence="3">3.2.1.39</ecNumber>
    </recommendedName>
</protein>
<organism evidence="12 13">
    <name type="scientific">Circinella minor</name>
    <dbReference type="NCBI Taxonomy" id="1195481"/>
    <lineage>
        <taxon>Eukaryota</taxon>
        <taxon>Fungi</taxon>
        <taxon>Fungi incertae sedis</taxon>
        <taxon>Mucoromycota</taxon>
        <taxon>Mucoromycotina</taxon>
        <taxon>Mucoromycetes</taxon>
        <taxon>Mucorales</taxon>
        <taxon>Lichtheimiaceae</taxon>
        <taxon>Circinella</taxon>
    </lineage>
</organism>
<dbReference type="OrthoDB" id="4473401at2759"/>
<feature type="chain" id="PRO_5034554541" description="glucan endo-1,3-beta-D-glucosidase" evidence="9">
    <location>
        <begin position="20"/>
        <end position="817"/>
    </location>
</feature>
<dbReference type="InterPro" id="IPR040451">
    <property type="entry name" value="GH81_N"/>
</dbReference>
<dbReference type="GO" id="GO:0000272">
    <property type="term" value="P:polysaccharide catabolic process"/>
    <property type="evidence" value="ECO:0007669"/>
    <property type="project" value="UniProtKB-KW"/>
</dbReference>
<dbReference type="GO" id="GO:0052861">
    <property type="term" value="F:endo-1,3(4)-beta-glucanase activity"/>
    <property type="evidence" value="ECO:0007669"/>
    <property type="project" value="InterPro"/>
</dbReference>
<reference evidence="12 13" key="1">
    <citation type="submission" date="2020-12" db="EMBL/GenBank/DDBJ databases">
        <title>Metabolic potential, ecology and presence of endohyphal bacteria is reflected in genomic diversity of Mucoromycotina.</title>
        <authorList>
            <person name="Muszewska A."/>
            <person name="Okrasinska A."/>
            <person name="Steczkiewicz K."/>
            <person name="Drgas O."/>
            <person name="Orlowska M."/>
            <person name="Perlinska-Lenart U."/>
            <person name="Aleksandrzak-Piekarczyk T."/>
            <person name="Szatraj K."/>
            <person name="Zielenkiewicz U."/>
            <person name="Pilsyk S."/>
            <person name="Malc E."/>
            <person name="Mieczkowski P."/>
            <person name="Kruszewska J.S."/>
            <person name="Biernat P."/>
            <person name="Pawlowska J."/>
        </authorList>
    </citation>
    <scope>NUCLEOTIDE SEQUENCE [LARGE SCALE GENOMIC DNA]</scope>
    <source>
        <strain evidence="12 13">CBS 142.35</strain>
    </source>
</reference>
<evidence type="ECO:0000259" key="10">
    <source>
        <dbReference type="Pfam" id="PF03639"/>
    </source>
</evidence>
<gene>
    <name evidence="12" type="ORF">INT45_013168</name>
</gene>
<dbReference type="PANTHER" id="PTHR31983:SF0">
    <property type="entry name" value="GLUCAN ENDO-1,3-BETA-D-GLUCOSIDASE 2"/>
    <property type="match status" value="1"/>
</dbReference>
<feature type="signal peptide" evidence="9">
    <location>
        <begin position="1"/>
        <end position="19"/>
    </location>
</feature>
<feature type="domain" description="Glycosyl hydrolase family 81 N-terminal" evidence="10">
    <location>
        <begin position="63"/>
        <end position="385"/>
    </location>
</feature>
<dbReference type="EC" id="3.2.1.39" evidence="3"/>
<comment type="caution">
    <text evidence="12">The sequence shown here is derived from an EMBL/GenBank/DDBJ whole genome shotgun (WGS) entry which is preliminary data.</text>
</comment>
<keyword evidence="9" id="KW-0732">Signal</keyword>
<keyword evidence="4" id="KW-0378">Hydrolase</keyword>
<dbReference type="InterPro" id="IPR040720">
    <property type="entry name" value="GH81_C"/>
</dbReference>
<keyword evidence="8" id="KW-0624">Polysaccharide degradation</keyword>
<dbReference type="Gene3D" id="2.70.98.30">
    <property type="entry name" value="Golgi alpha-mannosidase II, domain 4"/>
    <property type="match status" value="1"/>
</dbReference>
<keyword evidence="7" id="KW-0961">Cell wall biogenesis/degradation</keyword>
<dbReference type="GO" id="GO:0071555">
    <property type="term" value="P:cell wall organization"/>
    <property type="evidence" value="ECO:0007669"/>
    <property type="project" value="UniProtKB-KW"/>
</dbReference>
<evidence type="ECO:0000256" key="3">
    <source>
        <dbReference type="ARBA" id="ARBA00012780"/>
    </source>
</evidence>
<evidence type="ECO:0000256" key="6">
    <source>
        <dbReference type="ARBA" id="ARBA00023295"/>
    </source>
</evidence>
<dbReference type="AlphaFoldDB" id="A0A8H7VKY7"/>
<evidence type="ECO:0000256" key="5">
    <source>
        <dbReference type="ARBA" id="ARBA00023277"/>
    </source>
</evidence>
<dbReference type="Proteomes" id="UP000646827">
    <property type="component" value="Unassembled WGS sequence"/>
</dbReference>
<evidence type="ECO:0000256" key="2">
    <source>
        <dbReference type="ARBA" id="ARBA00010730"/>
    </source>
</evidence>
<evidence type="ECO:0000256" key="8">
    <source>
        <dbReference type="ARBA" id="ARBA00023326"/>
    </source>
</evidence>
<dbReference type="GO" id="GO:0042973">
    <property type="term" value="F:glucan endo-1,3-beta-D-glucosidase activity"/>
    <property type="evidence" value="ECO:0007669"/>
    <property type="project" value="UniProtKB-EC"/>
</dbReference>
<dbReference type="InterPro" id="IPR005200">
    <property type="entry name" value="Endo-beta-glucanase"/>
</dbReference>
<evidence type="ECO:0000256" key="4">
    <source>
        <dbReference type="ARBA" id="ARBA00022801"/>
    </source>
</evidence>
<dbReference type="Pfam" id="PF03639">
    <property type="entry name" value="Glyco_hydro_81"/>
    <property type="match status" value="1"/>
</dbReference>
<evidence type="ECO:0000256" key="9">
    <source>
        <dbReference type="SAM" id="SignalP"/>
    </source>
</evidence>
<accession>A0A8H7VKY7</accession>
<evidence type="ECO:0000256" key="1">
    <source>
        <dbReference type="ARBA" id="ARBA00000382"/>
    </source>
</evidence>
<proteinExistence type="inferred from homology"/>
<dbReference type="EMBL" id="JAEPRB010000230">
    <property type="protein sequence ID" value="KAG2218424.1"/>
    <property type="molecule type" value="Genomic_DNA"/>
</dbReference>
<evidence type="ECO:0000313" key="12">
    <source>
        <dbReference type="EMBL" id="KAG2218424.1"/>
    </source>
</evidence>
<evidence type="ECO:0000313" key="13">
    <source>
        <dbReference type="Proteomes" id="UP000646827"/>
    </source>
</evidence>
<dbReference type="Gene3D" id="1.10.287.1170">
    <property type="entry name" value="glycoside hydrolase family 81 endo-[beta] glucanase"/>
    <property type="match status" value="1"/>
</dbReference>
<name>A0A8H7VKY7_9FUNG</name>
<feature type="domain" description="Glycosyl hydrolase family 81 C-terminal" evidence="11">
    <location>
        <begin position="392"/>
        <end position="745"/>
    </location>
</feature>
<evidence type="ECO:0000256" key="7">
    <source>
        <dbReference type="ARBA" id="ARBA00023316"/>
    </source>
</evidence>
<dbReference type="Pfam" id="PF17652">
    <property type="entry name" value="Glyco_hydro81C"/>
    <property type="match status" value="1"/>
</dbReference>
<keyword evidence="13" id="KW-1185">Reference proteome</keyword>
<dbReference type="PANTHER" id="PTHR31983">
    <property type="entry name" value="ENDO-1,3(4)-BETA-GLUCANASE 1"/>
    <property type="match status" value="1"/>
</dbReference>
<comment type="catalytic activity">
    <reaction evidence="1">
        <text>Hydrolysis of (1-&gt;3)-beta-D-glucosidic linkages in (1-&gt;3)-beta-D-glucans.</text>
        <dbReference type="EC" id="3.2.1.39"/>
    </reaction>
</comment>
<dbReference type="Gene3D" id="1.20.5.420">
    <property type="entry name" value="Immunoglobulin FC, subunit C"/>
    <property type="match status" value="1"/>
</dbReference>
<evidence type="ECO:0000259" key="11">
    <source>
        <dbReference type="Pfam" id="PF17652"/>
    </source>
</evidence>
<keyword evidence="6" id="KW-0326">Glycosidase</keyword>
<dbReference type="PROSITE" id="PS52008">
    <property type="entry name" value="GH81"/>
    <property type="match status" value="1"/>
</dbReference>
<sequence length="817" mass="92239">MKPVSLIATIATLATVVIGQQGDIMATKTNLIVPISKFALNTSVFPQIEHPHRPQYADPDFMSTHIVPTNSWISNLFYPSVEHLAPTTPDPYIFRIFDDYGGNPGLSIHQSSTKIYGAYPQTNNVPPTDAGYMINSVVVDIRLTCAEWPRGSEEPKTSVTYWDHFSAHLKLSSPRNDQQYIRFPIVRGMAYVTAEYQNLTPQFFSQHAIIRIDTDGQSQQIGNNVLYTGRKIKISMNDTPTSTFLIYALGDQPLTLRMEGNSNLVSAQVYNGVIRVAKLPSDQDESSLDRYKDQWPISGEIQAESDGVSGTYSIQWNANNGQNNDLLLYAYPHHLNTFGQQNADIQYTGVKLQSATKGEMEAIVASNNKWVLSEPELSSVSWLPKEPEADPSAVHEIMEVIEQDINKNYTSETLLPDNYFSGKGLQKFAMLALLLNQPEKTHLQNPEMAATSLEKLKQAFIPYLENRQNDPFRYDSVYRGVVALGGLPEAMGGTGDVNAAFGHSYYNDHHYHNGYLIVTAAVIHYLDPTWRSADLIEWTEALIRDVNTAVDNDPDFAPFRSWDWYAGHSWAGGIKINGALDGRDQESIPESVNFYWGVKLWGLATDNQPMSNLAALQLAITKRTTYEYFWMLDDNKNRPENMIKNKVVGIFFEQKADYTTYFGRYLEYIHGIQQLPMTPALADDIRIPEFVSQEWNQKLQAVAPTVQSPWAGVLYLNYALVDPSTAYKQLRKVLMDDGQTRSYSLYIASTRPTFQRGLQVVKNHQGGVASGNSNIFRYSQDPNNDDNNNINIPSPIQKTIHRFNLTRNHHDDRYNGY</sequence>
<keyword evidence="5" id="KW-0119">Carbohydrate metabolism</keyword>
<comment type="similarity">
    <text evidence="2">Belongs to the glycosyl hydrolase 81 family.</text>
</comment>